<accession>A0A401LR86</accession>
<evidence type="ECO:0000313" key="3">
    <source>
        <dbReference type="Proteomes" id="UP000288079"/>
    </source>
</evidence>
<dbReference type="InterPro" id="IPR025048">
    <property type="entry name" value="DUF3987"/>
</dbReference>
<keyword evidence="3" id="KW-1185">Reference proteome</keyword>
<dbReference type="InterPro" id="IPR014907">
    <property type="entry name" value="BT4734-like_N"/>
</dbReference>
<dbReference type="Pfam" id="PF08800">
    <property type="entry name" value="BT4734-like_N"/>
    <property type="match status" value="1"/>
</dbReference>
<dbReference type="AlphaFoldDB" id="A0A401LR86"/>
<evidence type="ECO:0000259" key="1">
    <source>
        <dbReference type="Pfam" id="PF08800"/>
    </source>
</evidence>
<dbReference type="OrthoDB" id="1522635at2"/>
<dbReference type="Proteomes" id="UP000288079">
    <property type="component" value="Unassembled WGS sequence"/>
</dbReference>
<name>A0A401LR86_9BACE</name>
<reference evidence="2 3" key="1">
    <citation type="submission" date="2018-10" db="EMBL/GenBank/DDBJ databases">
        <title>Draft Genome Sequence of Bacteroides sp. KCTC 15687.</title>
        <authorList>
            <person name="Yu S.Y."/>
            <person name="Kim J.S."/>
            <person name="Oh B.S."/>
            <person name="Park S.H."/>
            <person name="Kang S.W."/>
            <person name="Park J.E."/>
            <person name="Choi S.H."/>
            <person name="Han K.I."/>
            <person name="Lee K.C."/>
            <person name="Eom M.K."/>
            <person name="Suh M.K."/>
            <person name="Lee D.H."/>
            <person name="Yoon H."/>
            <person name="Kim B."/>
            <person name="Yang S.J."/>
            <person name="Lee J.S."/>
            <person name="Lee J.H."/>
        </authorList>
    </citation>
    <scope>NUCLEOTIDE SEQUENCE [LARGE SCALE GENOMIC DNA]</scope>
    <source>
        <strain evidence="2 3">KCTC 15687</strain>
    </source>
</reference>
<comment type="caution">
    <text evidence="2">The sequence shown here is derived from an EMBL/GenBank/DDBJ whole genome shotgun (WGS) entry which is preliminary data.</text>
</comment>
<protein>
    <recommendedName>
        <fullName evidence="1">BT4734-like N-terminal domain-containing protein</fullName>
    </recommendedName>
</protein>
<proteinExistence type="predicted"/>
<gene>
    <name evidence="2" type="ORF">KGMB02408_10250</name>
</gene>
<organism evidence="2 3">
    <name type="scientific">Bacteroides faecalis</name>
    <dbReference type="NCBI Taxonomy" id="2447885"/>
    <lineage>
        <taxon>Bacteria</taxon>
        <taxon>Pseudomonadati</taxon>
        <taxon>Bacteroidota</taxon>
        <taxon>Bacteroidia</taxon>
        <taxon>Bacteroidales</taxon>
        <taxon>Bacteroidaceae</taxon>
        <taxon>Bacteroides</taxon>
    </lineage>
</organism>
<evidence type="ECO:0000313" key="2">
    <source>
        <dbReference type="EMBL" id="GCB34080.1"/>
    </source>
</evidence>
<feature type="domain" description="BT4734-like N-terminal" evidence="1">
    <location>
        <begin position="66"/>
        <end position="188"/>
    </location>
</feature>
<sequence length="817" mass="92410">MGASIQPEIKDLQFSFSFFRNLWSKDSTVITLHDLYLQVVSPLWKPQTECYRKLKDRTDRDNEAKMLKDSMPIVIAEGICRPNHSHAAANLTGLSLLAMYDLDHSNERTPAIKELFRQLPYVAYAHTSISGEGLKVFVYLDARTPEEYPLAYAICQQTLERITQHPCDPQCARITQPCSCVWDPDAYFNPSPTPYPWREELATDPSLKSLVQTANNFPNNQSTYTYLPTGNGKVSPIPPASEACGYIENFIRSFTQYHSLQKGNRHESMLAMGRSARRKGFSKVEIESLISKMTVRIVNDSYSLQELRKDLYAGYQYVDLSYTPQKDDFSALSLSTVTYRGISPVNDSATEDDMSIKDEELRSSTPFISNEIYQHLPDLINEALKPARNPRAKDMLLLGILANLSGCMPQVSLLYDQCPYSPHLFILIIANSAAGKGLLSLANSLPSAIDNYLKGENKRKKTTYERELQAWEQQSHSSGKGAKVETTGYIPRPEEPEYYHLCGSPNTSKNQLISRLKTNGPLGLIITATELDTISGAIKQDYGKHDDVFRAAFHHESVSTDFKTDKELIFADDPHLALCLSGTPEQLPSFIHSSTNGTYSRFTPYNCLVPWKYRSAAPIKGQENYHDLYKRLSAQVLDMFLIFQQSPTEVTLTDKQWEEHTAYFSEILDEVASERPNAPGGIVLRSALTVTRIACILTALRKFEGGMHMKEYICTDEDFHTAMEIVKTTMQHSLLLESSLPGNDVKGKPLRPYFRIGEIFNKLPTTFTLKEIKEKVLSNGISESSLYRFLNKMAKSKHIEKQDNTYHKLKMVTGKRE</sequence>
<dbReference type="EMBL" id="BHWB01000002">
    <property type="protein sequence ID" value="GCB34080.1"/>
    <property type="molecule type" value="Genomic_DNA"/>
</dbReference>
<dbReference type="RefSeq" id="WP_125040320.1">
    <property type="nucleotide sequence ID" value="NZ_BHWB01000002.1"/>
</dbReference>
<dbReference type="Pfam" id="PF13148">
    <property type="entry name" value="DUF3987"/>
    <property type="match status" value="1"/>
</dbReference>